<dbReference type="InterPro" id="IPR027417">
    <property type="entry name" value="P-loop_NTPase"/>
</dbReference>
<keyword evidence="2" id="KW-1185">Reference proteome</keyword>
<organism evidence="1 2">
    <name type="scientific">Rhizophagus irregularis</name>
    <dbReference type="NCBI Taxonomy" id="588596"/>
    <lineage>
        <taxon>Eukaryota</taxon>
        <taxon>Fungi</taxon>
        <taxon>Fungi incertae sedis</taxon>
        <taxon>Mucoromycota</taxon>
        <taxon>Glomeromycotina</taxon>
        <taxon>Glomeromycetes</taxon>
        <taxon>Glomerales</taxon>
        <taxon>Glomeraceae</taxon>
        <taxon>Rhizophagus</taxon>
    </lineage>
</organism>
<evidence type="ECO:0008006" key="3">
    <source>
        <dbReference type="Google" id="ProtNLM"/>
    </source>
</evidence>
<gene>
    <name evidence="1" type="ORF">RhiirA4_463318</name>
</gene>
<accession>A0A2I1GMR7</accession>
<dbReference type="AlphaFoldDB" id="A0A2I1GMR7"/>
<reference evidence="1 2" key="1">
    <citation type="submission" date="2015-10" db="EMBL/GenBank/DDBJ databases">
        <title>Genome analyses suggest a sexual origin of heterokaryosis in a supposedly ancient asexual fungus.</title>
        <authorList>
            <person name="Ropars J."/>
            <person name="Sedzielewska K."/>
            <person name="Noel J."/>
            <person name="Charron P."/>
            <person name="Farinelli L."/>
            <person name="Marton T."/>
            <person name="Kruger M."/>
            <person name="Pelin A."/>
            <person name="Brachmann A."/>
            <person name="Corradi N."/>
        </authorList>
    </citation>
    <scope>NUCLEOTIDE SEQUENCE [LARGE SCALE GENOMIC DNA]</scope>
    <source>
        <strain evidence="1 2">A4</strain>
    </source>
</reference>
<sequence length="147" mass="16433">MGTAGTGKSYLIMAIRNMLHEMAVNETKTPLLVLAPTGVVGLQYQREDSSLCIIYTNITTNLSIILFGDFGQLPPVLDLLMYASIKRDALSNDGFAAYKQFREVYKLEAIQRQSGDSIEQQKFRGILSRMRDGEFTIEDLGNTCLEN</sequence>
<dbReference type="VEuPathDB" id="FungiDB:RhiirA1_487941"/>
<comment type="caution">
    <text evidence="1">The sequence shown here is derived from an EMBL/GenBank/DDBJ whole genome shotgun (WGS) entry which is preliminary data.</text>
</comment>
<dbReference type="EMBL" id="LLXI01000588">
    <property type="protein sequence ID" value="PKY47915.1"/>
    <property type="molecule type" value="Genomic_DNA"/>
</dbReference>
<evidence type="ECO:0000313" key="1">
    <source>
        <dbReference type="EMBL" id="PKY47915.1"/>
    </source>
</evidence>
<name>A0A2I1GMR7_9GLOM</name>
<dbReference type="Proteomes" id="UP000234323">
    <property type="component" value="Unassembled WGS sequence"/>
</dbReference>
<protein>
    <recommendedName>
        <fullName evidence="3">ATP-dependent DNA helicase</fullName>
    </recommendedName>
</protein>
<evidence type="ECO:0000313" key="2">
    <source>
        <dbReference type="Proteomes" id="UP000234323"/>
    </source>
</evidence>
<proteinExistence type="predicted"/>
<dbReference type="SUPFAM" id="SSF52540">
    <property type="entry name" value="P-loop containing nucleoside triphosphate hydrolases"/>
    <property type="match status" value="1"/>
</dbReference>